<dbReference type="RefSeq" id="WP_267267134.1">
    <property type="nucleotide sequence ID" value="NZ_JAOVZW010000024.1"/>
</dbReference>
<sequence>MHQFLLLKATVNNSMENQIDLLLFYNLAIVFFIGCICGSTEVLSRYKETKYIFRQGVWLWVLFYIIFNGLVSVLALYFIKYFRGQEFLSSFKSIEINNIFAAGFGGMMILRSSIFSINNNGKKIAIGLEAIVKTFLDTIERQIKNITAVKRVDDLEAIMKGLDFQKIKDELPQLCIDFVDNFKEEDSKVIKNHINTIDNFNNMTNFGKCLSLGRIIAMYCDTGVIKSLVEKNAEFKLKVNNEDIDPITEIQNIQDNLRI</sequence>
<evidence type="ECO:0000313" key="3">
    <source>
        <dbReference type="Proteomes" id="UP001073122"/>
    </source>
</evidence>
<dbReference type="EMBL" id="JAOVZW010000024">
    <property type="protein sequence ID" value="MCX8525891.1"/>
    <property type="molecule type" value="Genomic_DNA"/>
</dbReference>
<comment type="caution">
    <text evidence="2">The sequence shown here is derived from an EMBL/GenBank/DDBJ whole genome shotgun (WGS) entry which is preliminary data.</text>
</comment>
<feature type="transmembrane region" description="Helical" evidence="1">
    <location>
        <begin position="99"/>
        <end position="117"/>
    </location>
</feature>
<gene>
    <name evidence="2" type="ORF">OF897_18410</name>
</gene>
<keyword evidence="1" id="KW-0812">Transmembrane</keyword>
<proteinExistence type="predicted"/>
<keyword evidence="1" id="KW-1133">Transmembrane helix</keyword>
<feature type="transmembrane region" description="Helical" evidence="1">
    <location>
        <begin position="56"/>
        <end position="79"/>
    </location>
</feature>
<protein>
    <submittedName>
        <fullName evidence="2">Uncharacterized protein</fullName>
    </submittedName>
</protein>
<organism evidence="2 3">
    <name type="scientific">Chryseobacterium formosus</name>
    <dbReference type="NCBI Taxonomy" id="1537363"/>
    <lineage>
        <taxon>Bacteria</taxon>
        <taxon>Pseudomonadati</taxon>
        <taxon>Bacteroidota</taxon>
        <taxon>Flavobacteriia</taxon>
        <taxon>Flavobacteriales</taxon>
        <taxon>Weeksellaceae</taxon>
        <taxon>Chryseobacterium group</taxon>
        <taxon>Chryseobacterium</taxon>
    </lineage>
</organism>
<dbReference type="Proteomes" id="UP001073122">
    <property type="component" value="Unassembled WGS sequence"/>
</dbReference>
<keyword evidence="3" id="KW-1185">Reference proteome</keyword>
<name>A0ABT3XW95_9FLAO</name>
<reference evidence="2" key="1">
    <citation type="submission" date="2022-10" db="EMBL/GenBank/DDBJ databases">
        <title>Chryseobacterium sp. nov., a novel bacterial species.</title>
        <authorList>
            <person name="Cao Y."/>
        </authorList>
    </citation>
    <scope>NUCLEOTIDE SEQUENCE</scope>
    <source>
        <strain evidence="2">CCTCC AB2015118</strain>
    </source>
</reference>
<feature type="transmembrane region" description="Helical" evidence="1">
    <location>
        <begin position="22"/>
        <end position="44"/>
    </location>
</feature>
<evidence type="ECO:0000256" key="1">
    <source>
        <dbReference type="SAM" id="Phobius"/>
    </source>
</evidence>
<keyword evidence="1" id="KW-0472">Membrane</keyword>
<evidence type="ECO:0000313" key="2">
    <source>
        <dbReference type="EMBL" id="MCX8525891.1"/>
    </source>
</evidence>
<accession>A0ABT3XW95</accession>